<dbReference type="InterPro" id="IPR019819">
    <property type="entry name" value="Carboxylesterase_B_CS"/>
</dbReference>
<evidence type="ECO:0000313" key="7">
    <source>
        <dbReference type="RefSeq" id="XP_028129311.1"/>
    </source>
</evidence>
<dbReference type="Proteomes" id="UP001652700">
    <property type="component" value="Unplaced"/>
</dbReference>
<dbReference type="GeneID" id="114325437"/>
<gene>
    <name evidence="7" type="primary">LOC114325437</name>
</gene>
<dbReference type="KEGG" id="dvv:114325437"/>
<keyword evidence="7" id="KW-0378">Hydrolase</keyword>
<feature type="domain" description="Carboxylesterase type B" evidence="4">
    <location>
        <begin position="35"/>
        <end position="569"/>
    </location>
</feature>
<evidence type="ECO:0000256" key="3">
    <source>
        <dbReference type="ARBA" id="ARBA00023180"/>
    </source>
</evidence>
<dbReference type="AlphaFoldDB" id="A0A6P7F1V5"/>
<dbReference type="InParanoid" id="A0A6P7F1V5"/>
<accession>A0A6P7F1V5</accession>
<dbReference type="OrthoDB" id="408631at2759"/>
<evidence type="ECO:0000256" key="2">
    <source>
        <dbReference type="ARBA" id="ARBA00022729"/>
    </source>
</evidence>
<dbReference type="PANTHER" id="PTHR43903">
    <property type="entry name" value="NEUROLIGIN"/>
    <property type="match status" value="1"/>
</dbReference>
<reference evidence="7" key="1">
    <citation type="submission" date="2025-04" db="UniProtKB">
        <authorList>
            <consortium name="RefSeq"/>
        </authorList>
    </citation>
    <scope>IDENTIFICATION</scope>
    <source>
        <tissue evidence="7">Whole insect</tissue>
    </source>
</reference>
<reference evidence="5" key="2">
    <citation type="submission" date="2025-05" db="UniProtKB">
        <authorList>
            <consortium name="EnsemblMetazoa"/>
        </authorList>
    </citation>
    <scope>IDENTIFICATION</scope>
</reference>
<keyword evidence="6" id="KW-1185">Reference proteome</keyword>
<dbReference type="InterPro" id="IPR029058">
    <property type="entry name" value="AB_hydrolase_fold"/>
</dbReference>
<evidence type="ECO:0000259" key="4">
    <source>
        <dbReference type="Pfam" id="PF00135"/>
    </source>
</evidence>
<evidence type="ECO:0000256" key="1">
    <source>
        <dbReference type="ARBA" id="ARBA00005964"/>
    </source>
</evidence>
<dbReference type="Gene3D" id="3.40.50.1820">
    <property type="entry name" value="alpha/beta hydrolase"/>
    <property type="match status" value="1"/>
</dbReference>
<dbReference type="SUPFAM" id="SSF53474">
    <property type="entry name" value="alpha/beta-Hydrolases"/>
    <property type="match status" value="1"/>
</dbReference>
<dbReference type="RefSeq" id="XP_028129311.1">
    <property type="nucleotide sequence ID" value="XM_028273510.1"/>
</dbReference>
<protein>
    <submittedName>
        <fullName evidence="7">Acylcarnitine hydrolase</fullName>
    </submittedName>
</protein>
<dbReference type="Pfam" id="PF00135">
    <property type="entry name" value="COesterase"/>
    <property type="match status" value="1"/>
</dbReference>
<dbReference type="EnsemblMetazoa" id="XM_028273510.2">
    <property type="protein sequence ID" value="XP_028129311.1"/>
    <property type="gene ID" value="LOC114325437"/>
</dbReference>
<keyword evidence="3" id="KW-0325">Glycoprotein</keyword>
<dbReference type="GO" id="GO:0016787">
    <property type="term" value="F:hydrolase activity"/>
    <property type="evidence" value="ECO:0007669"/>
    <property type="project" value="UniProtKB-KW"/>
</dbReference>
<dbReference type="InterPro" id="IPR002018">
    <property type="entry name" value="CarbesteraseB"/>
</dbReference>
<proteinExistence type="inferred from homology"/>
<organism evidence="7">
    <name type="scientific">Diabrotica virgifera virgifera</name>
    <name type="common">western corn rootworm</name>
    <dbReference type="NCBI Taxonomy" id="50390"/>
    <lineage>
        <taxon>Eukaryota</taxon>
        <taxon>Metazoa</taxon>
        <taxon>Ecdysozoa</taxon>
        <taxon>Arthropoda</taxon>
        <taxon>Hexapoda</taxon>
        <taxon>Insecta</taxon>
        <taxon>Pterygota</taxon>
        <taxon>Neoptera</taxon>
        <taxon>Endopterygota</taxon>
        <taxon>Coleoptera</taxon>
        <taxon>Polyphaga</taxon>
        <taxon>Cucujiformia</taxon>
        <taxon>Chrysomeloidea</taxon>
        <taxon>Chrysomelidae</taxon>
        <taxon>Galerucinae</taxon>
        <taxon>Diabroticina</taxon>
        <taxon>Diabroticites</taxon>
        <taxon>Diabrotica</taxon>
    </lineage>
</organism>
<dbReference type="InterPro" id="IPR051093">
    <property type="entry name" value="Neuroligin/BSAL"/>
</dbReference>
<evidence type="ECO:0000313" key="6">
    <source>
        <dbReference type="Proteomes" id="UP001652700"/>
    </source>
</evidence>
<comment type="similarity">
    <text evidence="1">Belongs to the type-B carboxylesterase/lipase family.</text>
</comment>
<sequence>MFAIFKRIFLQRSSFFLLIYITGICLSLAKDFKTIIEIPNQGKLRGVELSKLRIQKIIAYYGIPYAQAPVNNLRFAPPVTDPLPAWDGVKNDTEYAPSCLQTEEDYKESEKPFLQLISKLNFTLAEDCLYLNVFIPYGDEPKQGFATVIWFHPGNFTTGTPAMWNPHTLVYRQRVIIVTVSFRLNIMGFFTTMDGEASGNFGLLDQQAAMMWVKKNIKLFGGNSDNICIMGYGTGAMSVGLHLINPQSRGLFNKAIAMSGNILDPSEINHAKELDKNLLDLLHSSFGCDRKPTSALIQCLRHADAEALVQQTVNVNWRPILDAEITNSSTPFLSDLPIRHFERGDYEKVPLLIGYTHMEHILEIDSLKNITSTSNDYLQALLTDLISGDIPVVNNSESSCVYNSDHLIDAVMFFYGPSTPVKDSESFREILINFLTERNVASSAVQLASLVSKDQPTYVYRFDMKPSTPAAVTNLPEWATVPHLFDLLYVWGVPYWSTSQEWDIRDKRISDTIMSFWMNFAKSSNPTENSIYPVTWEKYTEESPGILIIDGNFNMSNPKNLNYKAFDFWNKYYPKVKAVATQCCESFDAGSSLQTHFLIRTIPLFLLCYRFIKVMF</sequence>
<evidence type="ECO:0000313" key="5">
    <source>
        <dbReference type="EnsemblMetazoa" id="XP_028129311.1"/>
    </source>
</evidence>
<keyword evidence="2" id="KW-0732">Signal</keyword>
<dbReference type="PROSITE" id="PS00941">
    <property type="entry name" value="CARBOXYLESTERASE_B_2"/>
    <property type="match status" value="1"/>
</dbReference>
<name>A0A6P7F1V5_DIAVI</name>